<evidence type="ECO:0000313" key="4">
    <source>
        <dbReference type="EMBL" id="EMA48678.1"/>
    </source>
</evidence>
<dbReference type="Proteomes" id="UP000011680">
    <property type="component" value="Unassembled WGS sequence"/>
</dbReference>
<name>M0MTK8_9EURY</name>
<dbReference type="AlphaFoldDB" id="M0MTK8"/>
<sequence>MTLPQGGFIAVHNQSYLYGGDPTQTAIGISRYLPAGTHQNVSVTLVNGSIQQSQTLVAIPSQDTDNNQTYDYVRSDGFRDVPYTDNNGAVTDRAAVTVASSTTPTVDLSSPITPATTTDTPQPAAGTDTVRSSTGDAGGSEKSATQWLTGNWIIILVAIIVIVVVGSYLLVRQA</sequence>
<gene>
    <name evidence="4" type="ORF">C451_19948</name>
</gene>
<feature type="compositionally biased region" description="Low complexity" evidence="1">
    <location>
        <begin position="105"/>
        <end position="129"/>
    </location>
</feature>
<reference evidence="4 5" key="1">
    <citation type="journal article" date="2014" name="PLoS Genet.">
        <title>Phylogenetically driven sequencing of extremely halophilic archaea reveals strategies for static and dynamic osmo-response.</title>
        <authorList>
            <person name="Becker E.A."/>
            <person name="Seitzer P.M."/>
            <person name="Tritt A."/>
            <person name="Larsen D."/>
            <person name="Krusor M."/>
            <person name="Yao A.I."/>
            <person name="Wu D."/>
            <person name="Madern D."/>
            <person name="Eisen J.A."/>
            <person name="Darling A.E."/>
            <person name="Facciotti M.T."/>
        </authorList>
    </citation>
    <scope>NUCLEOTIDE SEQUENCE [LARGE SCALE GENOMIC DNA]</scope>
    <source>
        <strain evidence="4 5">JCM 13552</strain>
    </source>
</reference>
<evidence type="ECO:0000256" key="1">
    <source>
        <dbReference type="SAM" id="MobiDB-lite"/>
    </source>
</evidence>
<accession>M0MTK8</accession>
<dbReference type="EMBL" id="AOMF01000186">
    <property type="protein sequence ID" value="EMA48678.1"/>
    <property type="molecule type" value="Genomic_DNA"/>
</dbReference>
<evidence type="ECO:0000313" key="5">
    <source>
        <dbReference type="Proteomes" id="UP000011680"/>
    </source>
</evidence>
<feature type="domain" description="DUF7282" evidence="3">
    <location>
        <begin position="2"/>
        <end position="97"/>
    </location>
</feature>
<feature type="region of interest" description="Disordered" evidence="1">
    <location>
        <begin position="105"/>
        <end position="141"/>
    </location>
</feature>
<evidence type="ECO:0000256" key="2">
    <source>
        <dbReference type="SAM" id="Phobius"/>
    </source>
</evidence>
<feature type="transmembrane region" description="Helical" evidence="2">
    <location>
        <begin position="152"/>
        <end position="171"/>
    </location>
</feature>
<keyword evidence="2" id="KW-0472">Membrane</keyword>
<keyword evidence="5" id="KW-1185">Reference proteome</keyword>
<dbReference type="Pfam" id="PF23951">
    <property type="entry name" value="DUF7282"/>
    <property type="match status" value="1"/>
</dbReference>
<proteinExistence type="predicted"/>
<evidence type="ECO:0000259" key="3">
    <source>
        <dbReference type="Pfam" id="PF23951"/>
    </source>
</evidence>
<dbReference type="InterPro" id="IPR055706">
    <property type="entry name" value="Slg1/2_DUF7282"/>
</dbReference>
<keyword evidence="2" id="KW-0812">Transmembrane</keyword>
<protein>
    <recommendedName>
        <fullName evidence="3">DUF7282 domain-containing protein</fullName>
    </recommendedName>
</protein>
<dbReference type="PATRIC" id="fig|1227457.3.peg.3895"/>
<dbReference type="eggNOG" id="arCOG10180">
    <property type="taxonomic scope" value="Archaea"/>
</dbReference>
<organism evidence="4 5">
    <name type="scientific">Halococcus thailandensis JCM 13552</name>
    <dbReference type="NCBI Taxonomy" id="1227457"/>
    <lineage>
        <taxon>Archaea</taxon>
        <taxon>Methanobacteriati</taxon>
        <taxon>Methanobacteriota</taxon>
        <taxon>Stenosarchaea group</taxon>
        <taxon>Halobacteria</taxon>
        <taxon>Halobacteriales</taxon>
        <taxon>Halococcaceae</taxon>
        <taxon>Halococcus</taxon>
    </lineage>
</organism>
<comment type="caution">
    <text evidence="4">The sequence shown here is derived from an EMBL/GenBank/DDBJ whole genome shotgun (WGS) entry which is preliminary data.</text>
</comment>
<keyword evidence="2" id="KW-1133">Transmembrane helix</keyword>